<evidence type="ECO:0000256" key="2">
    <source>
        <dbReference type="ARBA" id="ARBA00023002"/>
    </source>
</evidence>
<keyword evidence="2" id="KW-0560">Oxidoreductase</keyword>
<dbReference type="PANTHER" id="PTHR48106:SF18">
    <property type="entry name" value="QUINONE OXIDOREDUCTASE PIG3"/>
    <property type="match status" value="1"/>
</dbReference>
<keyword evidence="4" id="KW-1185">Reference proteome</keyword>
<dbReference type="Proteomes" id="UP001216674">
    <property type="component" value="Unassembled WGS sequence"/>
</dbReference>
<dbReference type="InterPro" id="IPR036291">
    <property type="entry name" value="NAD(P)-bd_dom_sf"/>
</dbReference>
<dbReference type="InterPro" id="IPR011032">
    <property type="entry name" value="GroES-like_sf"/>
</dbReference>
<sequence>MSIDSTRTALQLRSLIKRSGELELSLASVDVPRPGANEVLVRIEAAPLNPSDLGLLFGAADMSTAKGSGTAERPVVTARVPDGGMKSMAGRLDVSMPVGNEGAGVVVEAGASAAAQALLGKTVAVIGGAMYSQYRCLPVDQCLVLPDGATPAEGASSFVNPLTALGMVETMRREGHTALVHTAAASNLGQMLNKICLKDGIGLVNIVRKQEQADLLKAQGAIHVCNAASPTFMQDLTEAVAATGATIAFDATGGGKLAGQILSCMEAALSRKGGEYSRYGSTTHKQVYLYGGLDTSPTEFSRNFGMAWGMGGWLLFSFLQKIGAASANVLKQRVVAELKTTFASHYSQEISLAEALDPDVIAIYNKRATGEKFLINPGKGLAGARG</sequence>
<gene>
    <name evidence="3" type="ORF">P3W85_21125</name>
</gene>
<dbReference type="Gene3D" id="3.40.50.720">
    <property type="entry name" value="NAD(P)-binding Rossmann-like Domain"/>
    <property type="match status" value="1"/>
</dbReference>
<dbReference type="RefSeq" id="WP_276266228.1">
    <property type="nucleotide sequence ID" value="NZ_JARJLM010000355.1"/>
</dbReference>
<evidence type="ECO:0000313" key="3">
    <source>
        <dbReference type="EMBL" id="MDF3835439.1"/>
    </source>
</evidence>
<proteinExistence type="predicted"/>
<comment type="caution">
    <text evidence="3">The sequence shown here is derived from an EMBL/GenBank/DDBJ whole genome shotgun (WGS) entry which is preliminary data.</text>
</comment>
<name>A0ABT6AS41_9BURK</name>
<protein>
    <submittedName>
        <fullName evidence="3">Zinc-binding dehydrogenase</fullName>
    </submittedName>
</protein>
<evidence type="ECO:0000256" key="1">
    <source>
        <dbReference type="ARBA" id="ARBA00022857"/>
    </source>
</evidence>
<dbReference type="EMBL" id="JARJLM010000355">
    <property type="protein sequence ID" value="MDF3835439.1"/>
    <property type="molecule type" value="Genomic_DNA"/>
</dbReference>
<dbReference type="CDD" id="cd08291">
    <property type="entry name" value="ETR_like_1"/>
    <property type="match status" value="1"/>
</dbReference>
<dbReference type="SUPFAM" id="SSF51735">
    <property type="entry name" value="NAD(P)-binding Rossmann-fold domains"/>
    <property type="match status" value="1"/>
</dbReference>
<dbReference type="PANTHER" id="PTHR48106">
    <property type="entry name" value="QUINONE OXIDOREDUCTASE PIG3-RELATED"/>
    <property type="match status" value="1"/>
</dbReference>
<evidence type="ECO:0000313" key="4">
    <source>
        <dbReference type="Proteomes" id="UP001216674"/>
    </source>
</evidence>
<keyword evidence="1" id="KW-0521">NADP</keyword>
<reference evidence="3 4" key="1">
    <citation type="submission" date="2023-03" db="EMBL/GenBank/DDBJ databases">
        <title>Draft assemblies of triclosan tolerant bacteria isolated from returned activated sludge.</title>
        <authorList>
            <person name="Van Hamelsveld S."/>
        </authorList>
    </citation>
    <scope>NUCLEOTIDE SEQUENCE [LARGE SCALE GENOMIC DNA]</scope>
    <source>
        <strain evidence="3 4">GW210010_S58</strain>
    </source>
</reference>
<dbReference type="Gene3D" id="3.90.180.10">
    <property type="entry name" value="Medium-chain alcohol dehydrogenases, catalytic domain"/>
    <property type="match status" value="1"/>
</dbReference>
<dbReference type="SUPFAM" id="SSF50129">
    <property type="entry name" value="GroES-like"/>
    <property type="match status" value="1"/>
</dbReference>
<accession>A0ABT6AS41</accession>
<organism evidence="3 4">
    <name type="scientific">Cupriavidus basilensis</name>
    <dbReference type="NCBI Taxonomy" id="68895"/>
    <lineage>
        <taxon>Bacteria</taxon>
        <taxon>Pseudomonadati</taxon>
        <taxon>Pseudomonadota</taxon>
        <taxon>Betaproteobacteria</taxon>
        <taxon>Burkholderiales</taxon>
        <taxon>Burkholderiaceae</taxon>
        <taxon>Cupriavidus</taxon>
    </lineage>
</organism>